<organism evidence="1 2">
    <name type="scientific">Oedothorax gibbosus</name>
    <dbReference type="NCBI Taxonomy" id="931172"/>
    <lineage>
        <taxon>Eukaryota</taxon>
        <taxon>Metazoa</taxon>
        <taxon>Ecdysozoa</taxon>
        <taxon>Arthropoda</taxon>
        <taxon>Chelicerata</taxon>
        <taxon>Arachnida</taxon>
        <taxon>Araneae</taxon>
        <taxon>Araneomorphae</taxon>
        <taxon>Entelegynae</taxon>
        <taxon>Araneoidea</taxon>
        <taxon>Linyphiidae</taxon>
        <taxon>Erigoninae</taxon>
        <taxon>Oedothorax</taxon>
    </lineage>
</organism>
<protein>
    <submittedName>
        <fullName evidence="1">Uncharacterized protein</fullName>
    </submittedName>
</protein>
<sequence length="72" mass="8061">MNWKKANPLDLQASFLIANNLHASNTYSKNLSEKRVLSVSPIFEAKERDTGRDNNLVIILRVLVSLLRGPVA</sequence>
<dbReference type="Proteomes" id="UP000827092">
    <property type="component" value="Unassembled WGS sequence"/>
</dbReference>
<reference evidence="1 2" key="1">
    <citation type="journal article" date="2022" name="Nat. Ecol. Evol.">
        <title>A masculinizing supergene underlies an exaggerated male reproductive morph in a spider.</title>
        <authorList>
            <person name="Hendrickx F."/>
            <person name="De Corte Z."/>
            <person name="Sonet G."/>
            <person name="Van Belleghem S.M."/>
            <person name="Kostlbacher S."/>
            <person name="Vangestel C."/>
        </authorList>
    </citation>
    <scope>NUCLEOTIDE SEQUENCE [LARGE SCALE GENOMIC DNA]</scope>
    <source>
        <strain evidence="1">W744_W776</strain>
    </source>
</reference>
<evidence type="ECO:0000313" key="1">
    <source>
        <dbReference type="EMBL" id="KAG8200188.1"/>
    </source>
</evidence>
<keyword evidence="2" id="KW-1185">Reference proteome</keyword>
<accession>A0AAV6VVA4</accession>
<dbReference type="AlphaFoldDB" id="A0AAV6VVA4"/>
<evidence type="ECO:0000313" key="2">
    <source>
        <dbReference type="Proteomes" id="UP000827092"/>
    </source>
</evidence>
<gene>
    <name evidence="1" type="ORF">JTE90_024971</name>
</gene>
<dbReference type="EMBL" id="JAFNEN010000018">
    <property type="protein sequence ID" value="KAG8200188.1"/>
    <property type="molecule type" value="Genomic_DNA"/>
</dbReference>
<name>A0AAV6VVA4_9ARAC</name>
<proteinExistence type="predicted"/>
<comment type="caution">
    <text evidence="1">The sequence shown here is derived from an EMBL/GenBank/DDBJ whole genome shotgun (WGS) entry which is preliminary data.</text>
</comment>